<keyword evidence="1" id="KW-0472">Membrane</keyword>
<evidence type="ECO:0000313" key="2">
    <source>
        <dbReference type="EMBL" id="QMR42944.1"/>
    </source>
</evidence>
<reference evidence="3" key="1">
    <citation type="submission" date="2020-06" db="EMBL/GenBank/DDBJ databases">
        <title>REHAB project genomes.</title>
        <authorList>
            <person name="Shaw L.P."/>
        </authorList>
    </citation>
    <scope>NUCLEOTIDE SEQUENCE [LARGE SCALE GENOMIC DNA]</scope>
    <source>
        <strain evidence="3">RHBSTW-00938</strain>
        <plasmid evidence="3">prhbstw-00938_2</plasmid>
    </source>
</reference>
<organism evidence="2 3">
    <name type="scientific">Klebsiella aerogenes</name>
    <name type="common">Enterobacter aerogenes</name>
    <dbReference type="NCBI Taxonomy" id="548"/>
    <lineage>
        <taxon>Bacteria</taxon>
        <taxon>Pseudomonadati</taxon>
        <taxon>Pseudomonadota</taxon>
        <taxon>Gammaproteobacteria</taxon>
        <taxon>Enterobacterales</taxon>
        <taxon>Enterobacteriaceae</taxon>
        <taxon>Klebsiella/Raoultella group</taxon>
        <taxon>Klebsiella</taxon>
    </lineage>
</organism>
<accession>A0AAP9R2N5</accession>
<keyword evidence="2" id="KW-0614">Plasmid</keyword>
<feature type="transmembrane region" description="Helical" evidence="1">
    <location>
        <begin position="48"/>
        <end position="66"/>
    </location>
</feature>
<dbReference type="EMBL" id="CP055905">
    <property type="protein sequence ID" value="QMR42944.1"/>
    <property type="molecule type" value="Genomic_DNA"/>
</dbReference>
<name>A0AAP9R2N5_KLEAE</name>
<feature type="transmembrane region" description="Helical" evidence="1">
    <location>
        <begin position="6"/>
        <end position="28"/>
    </location>
</feature>
<dbReference type="RefSeq" id="WP_182015716.1">
    <property type="nucleotide sequence ID" value="NZ_CP055905.1"/>
</dbReference>
<evidence type="ECO:0000313" key="3">
    <source>
        <dbReference type="Proteomes" id="UP000514462"/>
    </source>
</evidence>
<sequence>MGDAAVRLGAFFVSLIVGGVLGVISAIITAKVYQYFCNTRGYVEEGKYIWAGFLIAIIVALIPQAYDWMFGGQPEQIVFEAVSYARTHSEMVDTLQVDFYGKVIGCAVTYFGFRHIFAGRVL</sequence>
<dbReference type="AlphaFoldDB" id="A0AAP9R2N5"/>
<proteinExistence type="predicted"/>
<protein>
    <submittedName>
        <fullName evidence="2">Uncharacterized protein</fullName>
    </submittedName>
</protein>
<keyword evidence="1" id="KW-0812">Transmembrane</keyword>
<gene>
    <name evidence="2" type="ORF">HV331_25905</name>
</gene>
<feature type="transmembrane region" description="Helical" evidence="1">
    <location>
        <begin position="99"/>
        <end position="117"/>
    </location>
</feature>
<dbReference type="Proteomes" id="UP000514462">
    <property type="component" value="Plasmid pRHBSTW-00938_2"/>
</dbReference>
<evidence type="ECO:0000256" key="1">
    <source>
        <dbReference type="SAM" id="Phobius"/>
    </source>
</evidence>
<keyword evidence="1" id="KW-1133">Transmembrane helix</keyword>
<geneLocation type="plasmid" evidence="3">
    <name>prhbstw-00938_2</name>
</geneLocation>